<evidence type="ECO:0000313" key="4">
    <source>
        <dbReference type="Proteomes" id="UP000836402"/>
    </source>
</evidence>
<name>A0ABN7ISH5_9BASI</name>
<feature type="region of interest" description="Disordered" evidence="2">
    <location>
        <begin position="485"/>
        <end position="516"/>
    </location>
</feature>
<evidence type="ECO:0000313" key="3">
    <source>
        <dbReference type="EMBL" id="CAD6908353.1"/>
    </source>
</evidence>
<accession>A0ABN7ISH5</accession>
<evidence type="ECO:0000256" key="2">
    <source>
        <dbReference type="SAM" id="MobiDB-lite"/>
    </source>
</evidence>
<evidence type="ECO:0000256" key="1">
    <source>
        <dbReference type="SAM" id="Coils"/>
    </source>
</evidence>
<feature type="region of interest" description="Disordered" evidence="2">
    <location>
        <begin position="1318"/>
        <end position="1368"/>
    </location>
</feature>
<protein>
    <submittedName>
        <fullName evidence="3">Uncharacterized protein</fullName>
    </submittedName>
</protein>
<feature type="region of interest" description="Disordered" evidence="2">
    <location>
        <begin position="81"/>
        <end position="131"/>
    </location>
</feature>
<gene>
    <name evidence="3" type="ORF">JKIAZH3_G6342</name>
</gene>
<feature type="region of interest" description="Disordered" evidence="2">
    <location>
        <begin position="1129"/>
        <end position="1152"/>
    </location>
</feature>
<comment type="caution">
    <text evidence="3">The sequence shown here is derived from an EMBL/GenBank/DDBJ whole genome shotgun (WGS) entry which is preliminary data.</text>
</comment>
<feature type="compositionally biased region" description="Low complexity" evidence="2">
    <location>
        <begin position="29"/>
        <end position="46"/>
    </location>
</feature>
<feature type="compositionally biased region" description="Polar residues" evidence="2">
    <location>
        <begin position="1019"/>
        <end position="1032"/>
    </location>
</feature>
<feature type="region of interest" description="Disordered" evidence="2">
    <location>
        <begin position="1385"/>
        <end position="1426"/>
    </location>
</feature>
<feature type="region of interest" description="Disordered" evidence="2">
    <location>
        <begin position="1270"/>
        <end position="1305"/>
    </location>
</feature>
<feature type="region of interest" description="Disordered" evidence="2">
    <location>
        <begin position="406"/>
        <end position="450"/>
    </location>
</feature>
<keyword evidence="4" id="KW-1185">Reference proteome</keyword>
<organism evidence="3 4">
    <name type="scientific">Tilletia caries</name>
    <name type="common">wheat bunt fungus</name>
    <dbReference type="NCBI Taxonomy" id="13290"/>
    <lineage>
        <taxon>Eukaryota</taxon>
        <taxon>Fungi</taxon>
        <taxon>Dikarya</taxon>
        <taxon>Basidiomycota</taxon>
        <taxon>Ustilaginomycotina</taxon>
        <taxon>Exobasidiomycetes</taxon>
        <taxon>Tilletiales</taxon>
        <taxon>Tilletiaceae</taxon>
        <taxon>Tilletia</taxon>
    </lineage>
</organism>
<feature type="compositionally biased region" description="Low complexity" evidence="2">
    <location>
        <begin position="89"/>
        <end position="109"/>
    </location>
</feature>
<feature type="compositionally biased region" description="Low complexity" evidence="2">
    <location>
        <begin position="1282"/>
        <end position="1292"/>
    </location>
</feature>
<proteinExistence type="predicted"/>
<feature type="compositionally biased region" description="Polar residues" evidence="2">
    <location>
        <begin position="921"/>
        <end position="937"/>
    </location>
</feature>
<feature type="compositionally biased region" description="Low complexity" evidence="2">
    <location>
        <begin position="1390"/>
        <end position="1426"/>
    </location>
</feature>
<feature type="compositionally biased region" description="Low complexity" evidence="2">
    <location>
        <begin position="1324"/>
        <end position="1341"/>
    </location>
</feature>
<feature type="compositionally biased region" description="Basic and acidic residues" evidence="2">
    <location>
        <begin position="489"/>
        <end position="504"/>
    </location>
</feature>
<feature type="compositionally biased region" description="Low complexity" evidence="2">
    <location>
        <begin position="904"/>
        <end position="916"/>
    </location>
</feature>
<feature type="compositionally biased region" description="Gly residues" evidence="2">
    <location>
        <begin position="665"/>
        <end position="677"/>
    </location>
</feature>
<dbReference type="Proteomes" id="UP000836402">
    <property type="component" value="Unassembled WGS sequence"/>
</dbReference>
<feature type="compositionally biased region" description="Low complexity" evidence="2">
    <location>
        <begin position="577"/>
        <end position="591"/>
    </location>
</feature>
<feature type="compositionally biased region" description="Polar residues" evidence="2">
    <location>
        <begin position="622"/>
        <end position="652"/>
    </location>
</feature>
<sequence>MASHRLTRLTLAQPASPGNDGTEAADDLTASTSTSTSTSTAASAAAVPGEQPELYDSVRNSRTVEDFTRFVSELRLNRQASRSTLPGTAAQPASNHAAAPSTDDSVSSLSDDHHHHHSHNPSSTSRHYDDDNASILDDVSIRYGFHHTHGSGSSSAQRTPVSVRCTCCCNKPDCERATRAMSEWATLEEDLRLAAEIGQSLLHKHDAALGALSKAQDEHIQQRDSLMNRLTHSIRESASLQRQLAQTTLNLEAADASNRTLLSELDEARSASKTLRRSQARLGIVEKHLEKLTRELDDVRAEATAERRRAETAEGRAKKLGGRIQSLNDKLDFARREAELMAEKAASPQLGEDAIREARERLQLSLTAAAAAAAEANGNGANSTNMLGEDDPLLIELRAEVDSLTNENARLKDEGRQASAALDAAREEVSSLHESLHEHNSGALSVSPHGARRTLQVGPSANQLRKASGASISTAFSDTYSIPVSRGSAADRSELGEGEDRYREEDEDEGDGTSMMASTAPVALSDEVVMRDLEAPAAQVLHRFIPPTISKSTSSDAGSVVTDSTNRGGDGGGGGTSSSMIMSPTTTSASTFDTSVTPTDEGPEQRERERAPSLGMIVEIGGSTSSPVKKAPSIQSQGSVRHQRSESVTSSLRGGGVELSSLPGGNAGAGAAGGGPSGNADQPRDTRTAQLSNLLEYVTRIYNRLVSADIDTLHRRLQRQHLAGGDVGHLARTTVNSIVRDVDALRAHFRKLTEAEQRAMLLSPLPFSSSGANGGGAESLVVRRDFFALLKVFQNLFAETARLRACVNEIHLAPNGASRILNEHLGLSLLGPGEVGGAGGAGGGGGSGGLMGGGWLARMLGTGAGAGAGAGVGSGTGTSGLPVTPGLGGPLGNSPFGPGPGPSPSGATAAAGSASPIMPTLGTSRTPSSASVLSTPTGEGPVPLPNVNAPVRSATGREGGGPRAAALAVVSPSTVAVEVKASASRAGTSTSPMPSTDSAVGLSLGAGEGQAVPRPNPNLGRSTLTRTQSRNLSGIFVGAGGKTGAAPTTSGVGSGGGSTEGAPLSSSITTGTHLADESWDPVSSQADAAALPSSASQRQSMFFRSGVGAQRARPLSRIVDDDELSVHQGRRGFGGGPGTGTGAVSGTGAGGEEDDYQRFTSAAARANTGTGTGSGSAVGGAQTLRRRGLSDSSMHSTFLEGEGAGGVSGRMGGAPTGAAARAGGGHSSAAGLLVRGAAGGGGGNGPMGRSPMARIITPATLSLHVSSSASGRTSAQFARSMSTNNANSNSNSGGKGGSGSGSKTGIAIPAVVQPQQALGAQTQSLAPSSPSISEGSGASFSTGGAREKQKRSTTAGGTGAAGPRGLMPSLRAAPSAVALLFPGAGAPRTASASSSVSAAHAEAGVSSMSPGKMSPGKGASGGSSKS</sequence>
<feature type="region of interest" description="Disordered" evidence="2">
    <location>
        <begin position="1"/>
        <end position="60"/>
    </location>
</feature>
<feature type="compositionally biased region" description="Basic and acidic residues" evidence="2">
    <location>
        <begin position="424"/>
        <end position="440"/>
    </location>
</feature>
<feature type="region of interest" description="Disordered" evidence="2">
    <location>
        <begin position="1007"/>
        <end position="1097"/>
    </location>
</feature>
<feature type="region of interest" description="Disordered" evidence="2">
    <location>
        <begin position="876"/>
        <end position="946"/>
    </location>
</feature>
<feature type="region of interest" description="Disordered" evidence="2">
    <location>
        <begin position="548"/>
        <end position="685"/>
    </location>
</feature>
<feature type="compositionally biased region" description="Polar residues" evidence="2">
    <location>
        <begin position="1270"/>
        <end position="1281"/>
    </location>
</feature>
<keyword evidence="1" id="KW-0175">Coiled coil</keyword>
<feature type="coiled-coil region" evidence="1">
    <location>
        <begin position="251"/>
        <end position="344"/>
    </location>
</feature>
<dbReference type="EMBL" id="CAJHJG010001037">
    <property type="protein sequence ID" value="CAD6908353.1"/>
    <property type="molecule type" value="Genomic_DNA"/>
</dbReference>
<feature type="compositionally biased region" description="Gly residues" evidence="2">
    <location>
        <begin position="1293"/>
        <end position="1302"/>
    </location>
</feature>
<reference evidence="3" key="1">
    <citation type="submission" date="2020-10" db="EMBL/GenBank/DDBJ databases">
        <authorList>
            <person name="Sedaghatjoo S."/>
        </authorList>
    </citation>
    <scope>NUCLEOTIDE SEQUENCE</scope>
    <source>
        <strain evidence="3">AZH3</strain>
    </source>
</reference>
<feature type="compositionally biased region" description="Gly residues" evidence="2">
    <location>
        <begin position="1131"/>
        <end position="1150"/>
    </location>
</feature>